<gene>
    <name evidence="1" type="ORF">ANE_LOCUS20679</name>
</gene>
<accession>A0A565C993</accession>
<proteinExistence type="predicted"/>
<name>A0A565C993_9BRAS</name>
<sequence length="65" mass="7120">MDVSQSTKLNFLDHEWGIVDRDLGKRQQQKLLLLKNATEKKENCTLPAQALPCSGSKGLSQPGPG</sequence>
<keyword evidence="2" id="KW-1185">Reference proteome</keyword>
<evidence type="ECO:0000313" key="1">
    <source>
        <dbReference type="EMBL" id="VVB10235.1"/>
    </source>
</evidence>
<protein>
    <submittedName>
        <fullName evidence="1">Uncharacterized protein</fullName>
    </submittedName>
</protein>
<dbReference type="EMBL" id="CABITT030000007">
    <property type="protein sequence ID" value="VVB10235.1"/>
    <property type="molecule type" value="Genomic_DNA"/>
</dbReference>
<evidence type="ECO:0000313" key="2">
    <source>
        <dbReference type="Proteomes" id="UP000489600"/>
    </source>
</evidence>
<dbReference type="Proteomes" id="UP000489600">
    <property type="component" value="Unassembled WGS sequence"/>
</dbReference>
<dbReference type="AlphaFoldDB" id="A0A565C993"/>
<organism evidence="1 2">
    <name type="scientific">Arabis nemorensis</name>
    <dbReference type="NCBI Taxonomy" id="586526"/>
    <lineage>
        <taxon>Eukaryota</taxon>
        <taxon>Viridiplantae</taxon>
        <taxon>Streptophyta</taxon>
        <taxon>Embryophyta</taxon>
        <taxon>Tracheophyta</taxon>
        <taxon>Spermatophyta</taxon>
        <taxon>Magnoliopsida</taxon>
        <taxon>eudicotyledons</taxon>
        <taxon>Gunneridae</taxon>
        <taxon>Pentapetalae</taxon>
        <taxon>rosids</taxon>
        <taxon>malvids</taxon>
        <taxon>Brassicales</taxon>
        <taxon>Brassicaceae</taxon>
        <taxon>Arabideae</taxon>
        <taxon>Arabis</taxon>
    </lineage>
</organism>
<reference evidence="1" key="1">
    <citation type="submission" date="2019-07" db="EMBL/GenBank/DDBJ databases">
        <authorList>
            <person name="Dittberner H."/>
        </authorList>
    </citation>
    <scope>NUCLEOTIDE SEQUENCE [LARGE SCALE GENOMIC DNA]</scope>
</reference>
<comment type="caution">
    <text evidence="1">The sequence shown here is derived from an EMBL/GenBank/DDBJ whole genome shotgun (WGS) entry which is preliminary data.</text>
</comment>